<evidence type="ECO:0000256" key="1">
    <source>
        <dbReference type="SAM" id="Phobius"/>
    </source>
</evidence>
<dbReference type="AlphaFoldDB" id="A0A256LCG4"/>
<keyword evidence="1" id="KW-0472">Membrane</keyword>
<name>A0A256LCG4_9LACO</name>
<gene>
    <name evidence="2" type="ORF">CBF70_08190</name>
</gene>
<dbReference type="EMBL" id="NGNX01000033">
    <property type="protein sequence ID" value="OYR91134.1"/>
    <property type="molecule type" value="Genomic_DNA"/>
</dbReference>
<evidence type="ECO:0000313" key="2">
    <source>
        <dbReference type="EMBL" id="OYR91134.1"/>
    </source>
</evidence>
<reference evidence="2 3" key="2">
    <citation type="submission" date="2017-09" db="EMBL/GenBank/DDBJ databases">
        <title>Tripartite evolution among Lactobacillus johnsonii, Lactobacillus taiwanensis, Lactobacillus reuteri and their rodent host.</title>
        <authorList>
            <person name="Wang T."/>
            <person name="Knowles S."/>
            <person name="Cheng C."/>
        </authorList>
    </citation>
    <scope>NUCLEOTIDE SEQUENCE [LARGE SCALE GENOMIC DNA]</scope>
    <source>
        <strain evidence="2 3">609q</strain>
    </source>
</reference>
<protein>
    <submittedName>
        <fullName evidence="2">Uncharacterized protein</fullName>
    </submittedName>
</protein>
<proteinExistence type="predicted"/>
<evidence type="ECO:0000313" key="3">
    <source>
        <dbReference type="Proteomes" id="UP000215828"/>
    </source>
</evidence>
<keyword evidence="1" id="KW-1133">Transmembrane helix</keyword>
<comment type="caution">
    <text evidence="2">The sequence shown here is derived from an EMBL/GenBank/DDBJ whole genome shotgun (WGS) entry which is preliminary data.</text>
</comment>
<reference evidence="2 3" key="1">
    <citation type="submission" date="2017-04" db="EMBL/GenBank/DDBJ databases">
        <authorList>
            <person name="Afonso C.L."/>
            <person name="Miller P.J."/>
            <person name="Scott M.A."/>
            <person name="Spackman E."/>
            <person name="Goraichik I."/>
            <person name="Dimitrov K.M."/>
            <person name="Suarez D.L."/>
            <person name="Swayne D.E."/>
        </authorList>
    </citation>
    <scope>NUCLEOTIDE SEQUENCE [LARGE SCALE GENOMIC DNA]</scope>
    <source>
        <strain evidence="2 3">609q</strain>
    </source>
</reference>
<accession>A0A256LCG4</accession>
<feature type="transmembrane region" description="Helical" evidence="1">
    <location>
        <begin position="37"/>
        <end position="58"/>
    </location>
</feature>
<sequence length="63" mass="7015">GKKVDPTLNVIGMPKVTSKRGENTAILSFKISPIFNALLYISLVGWIGLMFYGLVQLIKHLRN</sequence>
<organism evidence="2 3">
    <name type="scientific">Lactobacillus taiwanensis</name>
    <dbReference type="NCBI Taxonomy" id="508451"/>
    <lineage>
        <taxon>Bacteria</taxon>
        <taxon>Bacillati</taxon>
        <taxon>Bacillota</taxon>
        <taxon>Bacilli</taxon>
        <taxon>Lactobacillales</taxon>
        <taxon>Lactobacillaceae</taxon>
        <taxon>Lactobacillus</taxon>
    </lineage>
</organism>
<feature type="non-terminal residue" evidence="2">
    <location>
        <position position="1"/>
    </location>
</feature>
<keyword evidence="1" id="KW-0812">Transmembrane</keyword>
<dbReference type="Proteomes" id="UP000215828">
    <property type="component" value="Unassembled WGS sequence"/>
</dbReference>